<feature type="non-terminal residue" evidence="6">
    <location>
        <position position="1"/>
    </location>
</feature>
<name>A0A9P8GKX3_AURME</name>
<dbReference type="AlphaFoldDB" id="A0A9P8GKX3"/>
<evidence type="ECO:0000256" key="1">
    <source>
        <dbReference type="ARBA" id="ARBA00005466"/>
    </source>
</evidence>
<keyword evidence="3" id="KW-0274">FAD</keyword>
<comment type="caution">
    <text evidence="6">The sequence shown here is derived from an EMBL/GenBank/DDBJ whole genome shotgun (WGS) entry which is preliminary data.</text>
</comment>
<evidence type="ECO:0000256" key="4">
    <source>
        <dbReference type="ARBA" id="ARBA00023002"/>
    </source>
</evidence>
<dbReference type="InterPro" id="IPR016167">
    <property type="entry name" value="FAD-bd_PCMH_sub1"/>
</dbReference>
<sequence>MDYGVGFVCLASQFIGRSLLELKLLRAYRTDDILTALLNAPNLRTLELSCEIPDATSDKLLKAMQKCMQLRVLELSFSIEAVITKDVLAAIASLPYLTRLHLPCGELTFEATEYVLATKTFPFRSITHLDLENFHSTAIDLLVGIPSLKSLSLGVIGTAPILQVLATLCNLHDLELRFRDSVAISYSQWECLTRLESLRRISIASWNDFGFSQVDLSSITKGEFISFFQAMPQLNGFWINAAIANTAELYIKAGEICKNLESLGLRGQIDSTMILESHTGGDPLYPMLESLWVHQFIEPRDEHTWDERVDNAALLLCKAAPKLWAVHGGTQIIQEQDHDLEPFVTECDNFTACVEGRHYSMRQQERTKWLDEKYGKNTHSGMPIMSRDDEDYTARRKTYNSAVDKRPLAIVVAKSADEVASTIRFARRNGVDISVRAGGHDMFGRALVEDGLLIDIRKLDDVTVDKDAGTAKIGGGVLSEKLSKVLAEHGCMTPCPNIATVGYIGFAMTGGYGPMAHKFGLGVDHLLSARIVDANGDIVQADDHVMKAMRGAGGNFGVVVEATIKIHGFAQMLAGSIIFESADYRMSMRNVQAGMEKLAAENDLPPELELQPFLTATPTGKVYGGFFMWAGPDIDLGRKYLDRVLSFHPYVLCTVAPATMMESLERTAAYVPESSYMNSRAVNVKRITPEIYDVLVEACERMPADPAAMLTWHEVRSCSPSFDPTTSLASVFDCREPHYVIEILANASIEENFEAVSKWGLSLKEELLRKAPEEVLNASWLASTPDEDTGWLEKLYGTANAQFLRELKKKRDPEAIFKHAIPRIQL</sequence>
<dbReference type="InterPro" id="IPR036318">
    <property type="entry name" value="FAD-bd_PCMH-like_sf"/>
</dbReference>
<reference evidence="6" key="1">
    <citation type="journal article" date="2021" name="J Fungi (Basel)">
        <title>Virulence traits and population genomics of the black yeast Aureobasidium melanogenum.</title>
        <authorList>
            <person name="Cernosa A."/>
            <person name="Sun X."/>
            <person name="Gostincar C."/>
            <person name="Fang C."/>
            <person name="Gunde-Cimerman N."/>
            <person name="Song Z."/>
        </authorList>
    </citation>
    <scope>NUCLEOTIDE SEQUENCE</scope>
    <source>
        <strain evidence="6">EXF-8016</strain>
    </source>
</reference>
<dbReference type="Gene3D" id="3.30.465.10">
    <property type="match status" value="1"/>
</dbReference>
<dbReference type="SUPFAM" id="SSF56176">
    <property type="entry name" value="FAD-binding/transporter-associated domain-like"/>
    <property type="match status" value="1"/>
</dbReference>
<evidence type="ECO:0000313" key="7">
    <source>
        <dbReference type="Proteomes" id="UP000767238"/>
    </source>
</evidence>
<dbReference type="PROSITE" id="PS51387">
    <property type="entry name" value="FAD_PCMH"/>
    <property type="match status" value="1"/>
</dbReference>
<feature type="domain" description="FAD-binding PCMH-type" evidence="5">
    <location>
        <begin position="403"/>
        <end position="569"/>
    </location>
</feature>
<dbReference type="EMBL" id="JAHFYH010000013">
    <property type="protein sequence ID" value="KAH0226128.1"/>
    <property type="molecule type" value="Genomic_DNA"/>
</dbReference>
<dbReference type="Proteomes" id="UP000767238">
    <property type="component" value="Unassembled WGS sequence"/>
</dbReference>
<dbReference type="InterPro" id="IPR016169">
    <property type="entry name" value="FAD-bd_PCMH_sub2"/>
</dbReference>
<gene>
    <name evidence="6" type="ORF">KCV03_g2843</name>
</gene>
<protein>
    <recommendedName>
        <fullName evidence="5">FAD-binding PCMH-type domain-containing protein</fullName>
    </recommendedName>
</protein>
<evidence type="ECO:0000256" key="3">
    <source>
        <dbReference type="ARBA" id="ARBA00022827"/>
    </source>
</evidence>
<dbReference type="InterPro" id="IPR016166">
    <property type="entry name" value="FAD-bd_PCMH"/>
</dbReference>
<organism evidence="6 7">
    <name type="scientific">Aureobasidium melanogenum</name>
    <name type="common">Aureobasidium pullulans var. melanogenum</name>
    <dbReference type="NCBI Taxonomy" id="46634"/>
    <lineage>
        <taxon>Eukaryota</taxon>
        <taxon>Fungi</taxon>
        <taxon>Dikarya</taxon>
        <taxon>Ascomycota</taxon>
        <taxon>Pezizomycotina</taxon>
        <taxon>Dothideomycetes</taxon>
        <taxon>Dothideomycetidae</taxon>
        <taxon>Dothideales</taxon>
        <taxon>Saccotheciaceae</taxon>
        <taxon>Aureobasidium</taxon>
    </lineage>
</organism>
<dbReference type="InterPro" id="IPR006094">
    <property type="entry name" value="Oxid_FAD_bind_N"/>
</dbReference>
<proteinExistence type="inferred from homology"/>
<dbReference type="Pfam" id="PF01565">
    <property type="entry name" value="FAD_binding_4"/>
    <property type="match status" value="1"/>
</dbReference>
<dbReference type="GO" id="GO:0071949">
    <property type="term" value="F:FAD binding"/>
    <property type="evidence" value="ECO:0007669"/>
    <property type="project" value="InterPro"/>
</dbReference>
<evidence type="ECO:0000256" key="2">
    <source>
        <dbReference type="ARBA" id="ARBA00022630"/>
    </source>
</evidence>
<dbReference type="InterPro" id="IPR032675">
    <property type="entry name" value="LRR_dom_sf"/>
</dbReference>
<dbReference type="Gene3D" id="3.30.43.10">
    <property type="entry name" value="Uridine Diphospho-n-acetylenolpyruvylglucosamine Reductase, domain 2"/>
    <property type="match status" value="1"/>
</dbReference>
<dbReference type="SUPFAM" id="SSF52047">
    <property type="entry name" value="RNI-like"/>
    <property type="match status" value="1"/>
</dbReference>
<keyword evidence="4" id="KW-0560">Oxidoreductase</keyword>
<dbReference type="InterPro" id="IPR006093">
    <property type="entry name" value="Oxy_OxRdtase_FAD_BS"/>
</dbReference>
<dbReference type="PANTHER" id="PTHR42973:SF7">
    <property type="entry name" value="FAD-BINDING PCMH-TYPE DOMAIN-CONTAINING PROTEIN"/>
    <property type="match status" value="1"/>
</dbReference>
<dbReference type="GO" id="GO:0016491">
    <property type="term" value="F:oxidoreductase activity"/>
    <property type="evidence" value="ECO:0007669"/>
    <property type="project" value="UniProtKB-KW"/>
</dbReference>
<dbReference type="PROSITE" id="PS00862">
    <property type="entry name" value="OX2_COVAL_FAD"/>
    <property type="match status" value="1"/>
</dbReference>
<evidence type="ECO:0000259" key="5">
    <source>
        <dbReference type="PROSITE" id="PS51387"/>
    </source>
</evidence>
<accession>A0A9P8GKX3</accession>
<dbReference type="OrthoDB" id="415825at2759"/>
<comment type="similarity">
    <text evidence="1">Belongs to the oxygen-dependent FAD-linked oxidoreductase family.</text>
</comment>
<dbReference type="Gene3D" id="3.40.462.20">
    <property type="match status" value="1"/>
</dbReference>
<evidence type="ECO:0000313" key="6">
    <source>
        <dbReference type="EMBL" id="KAH0226128.1"/>
    </source>
</evidence>
<dbReference type="PANTHER" id="PTHR42973">
    <property type="entry name" value="BINDING OXIDOREDUCTASE, PUTATIVE (AFU_ORTHOLOGUE AFUA_1G17690)-RELATED"/>
    <property type="match status" value="1"/>
</dbReference>
<reference evidence="6" key="2">
    <citation type="submission" date="2021-08" db="EMBL/GenBank/DDBJ databases">
        <authorList>
            <person name="Gostincar C."/>
            <person name="Sun X."/>
            <person name="Song Z."/>
            <person name="Gunde-Cimerman N."/>
        </authorList>
    </citation>
    <scope>NUCLEOTIDE SEQUENCE</scope>
    <source>
        <strain evidence="6">EXF-8016</strain>
    </source>
</reference>
<keyword evidence="2" id="KW-0285">Flavoprotein</keyword>
<dbReference type="InterPro" id="IPR050416">
    <property type="entry name" value="FAD-linked_Oxidoreductase"/>
</dbReference>
<dbReference type="Gene3D" id="3.80.10.10">
    <property type="entry name" value="Ribonuclease Inhibitor"/>
    <property type="match status" value="1"/>
</dbReference>